<evidence type="ECO:0000313" key="3">
    <source>
        <dbReference type="EMBL" id="MDL4935944.1"/>
    </source>
</evidence>
<keyword evidence="1" id="KW-0472">Membrane</keyword>
<dbReference type="InterPro" id="IPR010387">
    <property type="entry name" value="QueT"/>
</dbReference>
<accession>A0A2K3QYX5</accession>
<dbReference type="Proteomes" id="UP000571857">
    <property type="component" value="Unassembled WGS sequence"/>
</dbReference>
<reference evidence="3 7" key="3">
    <citation type="submission" date="2023-06" db="EMBL/GenBank/DDBJ databases">
        <title>Acute promotion of culturable opportunistic pathogens and persistent increase of antibiotic resistance following antibiotic exposure in mouse gut microbiota.</title>
        <authorList>
            <person name="Li L."/>
            <person name="Wang B."/>
            <person name="Sun Y."/>
            <person name="Wang M."/>
            <person name="Xu H."/>
        </authorList>
    </citation>
    <scope>NUCLEOTIDE SEQUENCE [LARGE SCALE GENOMIC DNA]</scope>
    <source>
        <strain evidence="3 7">CRI2_2</strain>
    </source>
</reference>
<dbReference type="AlphaFoldDB" id="A0A2K3QYX5"/>
<evidence type="ECO:0000313" key="4">
    <source>
        <dbReference type="EMBL" id="QOG27197.1"/>
    </source>
</evidence>
<dbReference type="EMBL" id="JASUBT010000005">
    <property type="protein sequence ID" value="MDL4935944.1"/>
    <property type="molecule type" value="Genomic_DNA"/>
</dbReference>
<feature type="transmembrane region" description="Helical" evidence="1">
    <location>
        <begin position="60"/>
        <end position="83"/>
    </location>
</feature>
<protein>
    <submittedName>
        <fullName evidence="2">QueT transporter family protein</fullName>
    </submittedName>
</protein>
<evidence type="ECO:0000313" key="2">
    <source>
        <dbReference type="EMBL" id="MBA0973328.1"/>
    </source>
</evidence>
<organism evidence="2 6">
    <name type="scientific">Enterococcus gallinarum</name>
    <dbReference type="NCBI Taxonomy" id="1353"/>
    <lineage>
        <taxon>Bacteria</taxon>
        <taxon>Bacillati</taxon>
        <taxon>Bacillota</taxon>
        <taxon>Bacilli</taxon>
        <taxon>Lactobacillales</taxon>
        <taxon>Enterococcaceae</taxon>
        <taxon>Enterococcus</taxon>
    </lineage>
</organism>
<dbReference type="RefSeq" id="WP_103300006.1">
    <property type="nucleotide sequence ID" value="NZ_BSYC01000002.1"/>
</dbReference>
<dbReference type="EMBL" id="JABXJK010000064">
    <property type="protein sequence ID" value="MBA0973328.1"/>
    <property type="molecule type" value="Genomic_DNA"/>
</dbReference>
<proteinExistence type="predicted"/>
<reference evidence="4 5" key="1">
    <citation type="submission" date="2020-03" db="EMBL/GenBank/DDBJ databases">
        <title>Characterization of ganglioside-mimicking enterococci.</title>
        <authorList>
            <person name="Patry R.T."/>
            <person name="Nothaft H."/>
            <person name="Bridger R."/>
            <person name="Shajahan A."/>
            <person name="Huynh S."/>
            <person name="Sanchez S."/>
            <person name="Azadi P."/>
            <person name="Cooper K."/>
            <person name="Miller W.G."/>
            <person name="Parker C.T."/>
            <person name="Wells L."/>
            <person name="Szymanski C.M."/>
        </authorList>
    </citation>
    <scope>NUCLEOTIDE SEQUENCE [LARGE SCALE GENOMIC DNA]</scope>
    <source>
        <strain evidence="4 5">EGM181</strain>
    </source>
</reference>
<gene>
    <name evidence="4" type="ORF">EGM181_08030</name>
    <name evidence="2" type="ORF">HWH42_12200</name>
    <name evidence="3" type="ORF">QRX88_09480</name>
</gene>
<dbReference type="GeneID" id="93223879"/>
<keyword evidence="1" id="KW-1133">Transmembrane helix</keyword>
<evidence type="ECO:0000313" key="7">
    <source>
        <dbReference type="Proteomes" id="UP001241571"/>
    </source>
</evidence>
<dbReference type="EMBL" id="CP050485">
    <property type="protein sequence ID" value="QOG27197.1"/>
    <property type="molecule type" value="Genomic_DNA"/>
</dbReference>
<dbReference type="Pfam" id="PF06177">
    <property type="entry name" value="QueT"/>
    <property type="match status" value="1"/>
</dbReference>
<reference evidence="2 6" key="2">
    <citation type="submission" date="2020-06" db="EMBL/GenBank/DDBJ databases">
        <title>Crossreactivity between MHC class I-restricted antigens from cancer cells and an enterococcal bacteriophage.</title>
        <authorList>
            <person name="Fluckiger A."/>
            <person name="Daillere R."/>
            <person name="Sassi M."/>
            <person name="Cattoir V."/>
            <person name="Kroemer G."/>
            <person name="Zitvogel L."/>
        </authorList>
    </citation>
    <scope>NUCLEOTIDE SEQUENCE [LARGE SCALE GENOMIC DNA]</scope>
    <source>
        <strain evidence="2 6">EG4</strain>
    </source>
</reference>
<sequence length="169" mass="18489">MDKSSTLSNQRLRVVVANGLIMALYVAVTVLVAPVASGAIQFRVSEGLNHLVVFNRKLMWGVFGGVVLYNLFFGMGILDVVFGGGQTLLALSATALLQKKVPNVFVRLALNTIFFSLSMFLIAIMLHLTLALPFWATFGTTALSELIIMTITAPIMYIVNTGVRFDKRF</sequence>
<evidence type="ECO:0000313" key="5">
    <source>
        <dbReference type="Proteomes" id="UP000516696"/>
    </source>
</evidence>
<feature type="transmembrane region" description="Helical" evidence="1">
    <location>
        <begin position="12"/>
        <end position="40"/>
    </location>
</feature>
<keyword evidence="1" id="KW-0812">Transmembrane</keyword>
<evidence type="ECO:0000313" key="6">
    <source>
        <dbReference type="Proteomes" id="UP000571857"/>
    </source>
</evidence>
<dbReference type="Proteomes" id="UP001241571">
    <property type="component" value="Unassembled WGS sequence"/>
</dbReference>
<dbReference type="PANTHER" id="PTHR40044">
    <property type="entry name" value="INTEGRAL MEMBRANE PROTEIN-RELATED"/>
    <property type="match status" value="1"/>
</dbReference>
<dbReference type="PANTHER" id="PTHR40044:SF1">
    <property type="entry name" value="INTEGRAL MEMBRANE PROTEIN"/>
    <property type="match status" value="1"/>
</dbReference>
<name>A0A2K3QYX5_ENTGA</name>
<dbReference type="PIRSF" id="PIRSF031501">
    <property type="entry name" value="QueT"/>
    <property type="match status" value="1"/>
</dbReference>
<dbReference type="Proteomes" id="UP000516696">
    <property type="component" value="Chromosome"/>
</dbReference>
<feature type="transmembrane region" description="Helical" evidence="1">
    <location>
        <begin position="134"/>
        <end position="159"/>
    </location>
</feature>
<feature type="transmembrane region" description="Helical" evidence="1">
    <location>
        <begin position="104"/>
        <end position="128"/>
    </location>
</feature>
<evidence type="ECO:0000256" key="1">
    <source>
        <dbReference type="SAM" id="Phobius"/>
    </source>
</evidence>